<feature type="binding site" description="covalent" evidence="21">
    <location>
        <position position="218"/>
    </location>
    <ligand>
        <name>heme c</name>
        <dbReference type="ChEBI" id="CHEBI:61717"/>
        <label>2</label>
    </ligand>
</feature>
<dbReference type="GO" id="GO:0006119">
    <property type="term" value="P:oxidative phosphorylation"/>
    <property type="evidence" value="ECO:0007669"/>
    <property type="project" value="UniProtKB-UniPathway"/>
</dbReference>
<keyword evidence="8 19" id="KW-0679">Respiratory chain</keyword>
<gene>
    <name evidence="24" type="primary">ccoP</name>
    <name evidence="24" type="ORF">CX676_21565</name>
</gene>
<keyword evidence="16 19" id="KW-0408">Iron</keyword>
<dbReference type="InterPro" id="IPR004678">
    <property type="entry name" value="Cyt_c_oxidase_cbb3_su3"/>
</dbReference>
<evidence type="ECO:0000256" key="21">
    <source>
        <dbReference type="PIRSR" id="PIRSR000006-2"/>
    </source>
</evidence>
<dbReference type="InterPro" id="IPR050597">
    <property type="entry name" value="Cytochrome_c_Oxidase_Subunit"/>
</dbReference>
<organism evidence="24 25">
    <name type="scientific">Paracoccus zhejiangensis</name>
    <dbReference type="NCBI Taxonomy" id="1077935"/>
    <lineage>
        <taxon>Bacteria</taxon>
        <taxon>Pseudomonadati</taxon>
        <taxon>Pseudomonadota</taxon>
        <taxon>Alphaproteobacteria</taxon>
        <taxon>Rhodobacterales</taxon>
        <taxon>Paracoccaceae</taxon>
        <taxon>Paracoccus</taxon>
    </lineage>
</organism>
<feature type="binding site" description="axial binding residue" evidence="20">
    <location>
        <position position="263"/>
    </location>
    <ligand>
        <name>heme c</name>
        <dbReference type="ChEBI" id="CHEBI:61717"/>
        <label>1</label>
    </ligand>
    <ligandPart>
        <name>Fe</name>
        <dbReference type="ChEBI" id="CHEBI:18248"/>
    </ligandPart>
</feature>
<dbReference type="InterPro" id="IPR032858">
    <property type="entry name" value="CcoP_N"/>
</dbReference>
<evidence type="ECO:0000256" key="19">
    <source>
        <dbReference type="PIRNR" id="PIRNR000006"/>
    </source>
</evidence>
<dbReference type="GO" id="GO:0016491">
    <property type="term" value="F:oxidoreductase activity"/>
    <property type="evidence" value="ECO:0007669"/>
    <property type="project" value="UniProtKB-KW"/>
</dbReference>
<evidence type="ECO:0000256" key="8">
    <source>
        <dbReference type="ARBA" id="ARBA00022660"/>
    </source>
</evidence>
<keyword evidence="5 19" id="KW-1003">Cell membrane</keyword>
<dbReference type="UniPathway" id="UPA00705"/>
<evidence type="ECO:0000256" key="13">
    <source>
        <dbReference type="ARBA" id="ARBA00022982"/>
    </source>
</evidence>
<sequence>MSVKQRDPLTGHQTTGHEWNGITELNTRVPRAVWVSIGVTAVISVIGWVLLPTWPLLNTYTKGLLGADQKAEVTAAVAQANAARADWATQIADLPPGQVLADTALMDRVRATGHQLYGDNCLACHGADAAGGPGFPSLTDTAWLWGGDFDSIMETLRVGINTTHPETHFGQMLAFGRDGILPREDIRVVADYVQSLSGADHPPAARLEQGAAIFAENCTSCHGERGTGDITQGAPNLTDDFWIYGGDDAAIFKTVHDGRQGWMPSWETRLTETDRKILALYIQDLGQQAGNPPVPAP</sequence>
<dbReference type="GO" id="GO:0020037">
    <property type="term" value="F:heme binding"/>
    <property type="evidence" value="ECO:0007669"/>
    <property type="project" value="InterPro"/>
</dbReference>
<dbReference type="EMBL" id="CP025433">
    <property type="protein sequence ID" value="AUH67017.1"/>
    <property type="molecule type" value="Genomic_DNA"/>
</dbReference>
<feature type="transmembrane region" description="Helical" evidence="22">
    <location>
        <begin position="32"/>
        <end position="51"/>
    </location>
</feature>
<evidence type="ECO:0000256" key="5">
    <source>
        <dbReference type="ARBA" id="ARBA00022475"/>
    </source>
</evidence>
<keyword evidence="12 19" id="KW-0375">Hydrogen ion transport</keyword>
<comment type="pathway">
    <text evidence="2 19">Energy metabolism; oxidative phosphorylation.</text>
</comment>
<dbReference type="PIRSF" id="PIRSF000006">
    <property type="entry name" value="Cbb3-Cox_fixP"/>
    <property type="match status" value="1"/>
</dbReference>
<dbReference type="InterPro" id="IPR038414">
    <property type="entry name" value="CcoP_N_sf"/>
</dbReference>
<feature type="binding site" description="covalent" evidence="21">
    <location>
        <position position="121"/>
    </location>
    <ligand>
        <name>heme c</name>
        <dbReference type="ChEBI" id="CHEBI:61717"/>
        <label>1</label>
    </ligand>
</feature>
<keyword evidence="7 19" id="KW-0349">Heme</keyword>
<dbReference type="RefSeq" id="WP_101754962.1">
    <property type="nucleotide sequence ID" value="NZ_CP025433.1"/>
</dbReference>
<dbReference type="OrthoDB" id="9811281at2"/>
<feature type="binding site" description="covalent" evidence="21">
    <location>
        <position position="221"/>
    </location>
    <ligand>
        <name>heme c</name>
        <dbReference type="ChEBI" id="CHEBI:61717"/>
        <label>2</label>
    </ligand>
</feature>
<comment type="subcellular location">
    <subcellularLocation>
        <location evidence="1 19">Cell inner membrane</location>
    </subcellularLocation>
</comment>
<feature type="binding site" description="axial binding residue" evidence="20">
    <location>
        <position position="125"/>
    </location>
    <ligand>
        <name>heme c</name>
        <dbReference type="ChEBI" id="CHEBI:61717"/>
        <label>1</label>
    </ligand>
    <ligandPart>
        <name>Fe</name>
        <dbReference type="ChEBI" id="CHEBI:18248"/>
    </ligandPart>
</feature>
<evidence type="ECO:0000256" key="9">
    <source>
        <dbReference type="ARBA" id="ARBA00022692"/>
    </source>
</evidence>
<keyword evidence="4 19" id="KW-0813">Transport</keyword>
<dbReference type="Pfam" id="PF00034">
    <property type="entry name" value="Cytochrom_C"/>
    <property type="match status" value="1"/>
</dbReference>
<evidence type="ECO:0000313" key="24">
    <source>
        <dbReference type="EMBL" id="AUH67017.1"/>
    </source>
</evidence>
<dbReference type="PROSITE" id="PS51007">
    <property type="entry name" value="CYTC"/>
    <property type="match status" value="2"/>
</dbReference>
<dbReference type="Pfam" id="PF13442">
    <property type="entry name" value="Cytochrome_CBB3"/>
    <property type="match status" value="1"/>
</dbReference>
<keyword evidence="11" id="KW-0677">Repeat</keyword>
<proteinExistence type="inferred from homology"/>
<evidence type="ECO:0000256" key="6">
    <source>
        <dbReference type="ARBA" id="ARBA00022519"/>
    </source>
</evidence>
<keyword evidence="15 19" id="KW-0560">Oxidoreductase</keyword>
<dbReference type="InterPro" id="IPR036909">
    <property type="entry name" value="Cyt_c-like_dom_sf"/>
</dbReference>
<comment type="function">
    <text evidence="19">C-type cytochrome. Part of the cbb3-type cytochrome c oxidase complex.</text>
</comment>
<dbReference type="PANTHER" id="PTHR33751:SF1">
    <property type="entry name" value="CBB3-TYPE CYTOCHROME C OXIDASE SUBUNIT FIXP"/>
    <property type="match status" value="1"/>
</dbReference>
<evidence type="ECO:0000256" key="20">
    <source>
        <dbReference type="PIRSR" id="PIRSR000006-1"/>
    </source>
</evidence>
<comment type="cofactor">
    <cofactor evidence="19 21">
        <name>heme c</name>
        <dbReference type="ChEBI" id="CHEBI:61717"/>
    </cofactor>
    <text evidence="19 21">Binds 2 heme C groups per subunit.</text>
</comment>
<dbReference type="PANTHER" id="PTHR33751">
    <property type="entry name" value="CBB3-TYPE CYTOCHROME C OXIDASE SUBUNIT FIXP"/>
    <property type="match status" value="1"/>
</dbReference>
<keyword evidence="13 19" id="KW-0249">Electron transport</keyword>
<feature type="domain" description="Cytochrome c" evidence="23">
    <location>
        <begin position="205"/>
        <end position="286"/>
    </location>
</feature>
<evidence type="ECO:0000256" key="18">
    <source>
        <dbReference type="ARBA" id="ARBA00023136"/>
    </source>
</evidence>
<feature type="domain" description="Cytochrome c" evidence="23">
    <location>
        <begin position="108"/>
        <end position="197"/>
    </location>
</feature>
<feature type="binding site" description="axial binding residue" evidence="20">
    <location>
        <position position="172"/>
    </location>
    <ligand>
        <name>heme c</name>
        <dbReference type="ChEBI" id="CHEBI:61717"/>
        <label>2</label>
    </ligand>
    <ligandPart>
        <name>Fe</name>
        <dbReference type="ChEBI" id="CHEBI:18248"/>
    </ligandPart>
</feature>
<evidence type="ECO:0000256" key="22">
    <source>
        <dbReference type="SAM" id="Phobius"/>
    </source>
</evidence>
<dbReference type="AlphaFoldDB" id="A0A2H5F659"/>
<feature type="binding site" description="covalent" evidence="21">
    <location>
        <position position="124"/>
    </location>
    <ligand>
        <name>heme c</name>
        <dbReference type="ChEBI" id="CHEBI:61717"/>
        <label>1</label>
    </ligand>
</feature>
<dbReference type="GO" id="GO:0046872">
    <property type="term" value="F:metal ion binding"/>
    <property type="evidence" value="ECO:0007669"/>
    <property type="project" value="UniProtKB-KW"/>
</dbReference>
<evidence type="ECO:0000256" key="4">
    <source>
        <dbReference type="ARBA" id="ARBA00022448"/>
    </source>
</evidence>
<keyword evidence="18 19" id="KW-0472">Membrane</keyword>
<dbReference type="Gene3D" id="1.10.760.10">
    <property type="entry name" value="Cytochrome c-like domain"/>
    <property type="match status" value="2"/>
</dbReference>
<evidence type="ECO:0000256" key="14">
    <source>
        <dbReference type="ARBA" id="ARBA00022989"/>
    </source>
</evidence>
<evidence type="ECO:0000256" key="3">
    <source>
        <dbReference type="ARBA" id="ARBA00006113"/>
    </source>
</evidence>
<keyword evidence="9 22" id="KW-0812">Transmembrane</keyword>
<name>A0A2H5F659_9RHOB</name>
<keyword evidence="10 19" id="KW-0479">Metal-binding</keyword>
<dbReference type="Gene3D" id="6.10.280.130">
    <property type="match status" value="1"/>
</dbReference>
<dbReference type="GO" id="GO:0009055">
    <property type="term" value="F:electron transfer activity"/>
    <property type="evidence" value="ECO:0007669"/>
    <property type="project" value="InterPro"/>
</dbReference>
<keyword evidence="17 19" id="KW-0406">Ion transport</keyword>
<dbReference type="InterPro" id="IPR009056">
    <property type="entry name" value="Cyt_c-like_dom"/>
</dbReference>
<evidence type="ECO:0000256" key="10">
    <source>
        <dbReference type="ARBA" id="ARBA00022723"/>
    </source>
</evidence>
<evidence type="ECO:0000256" key="7">
    <source>
        <dbReference type="ARBA" id="ARBA00022617"/>
    </source>
</evidence>
<dbReference type="Pfam" id="PF14715">
    <property type="entry name" value="FixP_N"/>
    <property type="match status" value="1"/>
</dbReference>
<dbReference type="GO" id="GO:1902600">
    <property type="term" value="P:proton transmembrane transport"/>
    <property type="evidence" value="ECO:0007669"/>
    <property type="project" value="UniProtKB-KW"/>
</dbReference>
<keyword evidence="14 22" id="KW-1133">Transmembrane helix</keyword>
<keyword evidence="25" id="KW-1185">Reference proteome</keyword>
<comment type="subunit">
    <text evidence="19">Component of the cbb3-type cytochrome c oxidase.</text>
</comment>
<evidence type="ECO:0000256" key="11">
    <source>
        <dbReference type="ARBA" id="ARBA00022737"/>
    </source>
</evidence>
<evidence type="ECO:0000259" key="23">
    <source>
        <dbReference type="PROSITE" id="PS51007"/>
    </source>
</evidence>
<evidence type="ECO:0000256" key="1">
    <source>
        <dbReference type="ARBA" id="ARBA00004533"/>
    </source>
</evidence>
<feature type="binding site" description="axial binding residue" evidence="20">
    <location>
        <position position="222"/>
    </location>
    <ligand>
        <name>heme c</name>
        <dbReference type="ChEBI" id="CHEBI:61717"/>
        <label>2</label>
    </ligand>
    <ligandPart>
        <name>Fe</name>
        <dbReference type="ChEBI" id="CHEBI:18248"/>
    </ligandPart>
</feature>
<evidence type="ECO:0000256" key="16">
    <source>
        <dbReference type="ARBA" id="ARBA00023004"/>
    </source>
</evidence>
<dbReference type="Proteomes" id="UP000234530">
    <property type="component" value="Plasmid pPZ03"/>
</dbReference>
<dbReference type="KEGG" id="pzh:CX676_21565"/>
<dbReference type="NCBIfam" id="TIGR00782">
    <property type="entry name" value="ccoP"/>
    <property type="match status" value="1"/>
</dbReference>
<dbReference type="SUPFAM" id="SSF46626">
    <property type="entry name" value="Cytochrome c"/>
    <property type="match status" value="2"/>
</dbReference>
<keyword evidence="24" id="KW-0614">Plasmid</keyword>
<keyword evidence="6 19" id="KW-0997">Cell inner membrane</keyword>
<protein>
    <recommendedName>
        <fullName evidence="19">Cbb3-type cytochrome c oxidase subunit</fullName>
    </recommendedName>
</protein>
<reference evidence="24 25" key="1">
    <citation type="journal article" date="2013" name="Antonie Van Leeuwenhoek">
        <title>Paracoccus zhejiangensis sp. nov., isolated from activated sludge in wastewater-treatment system.</title>
        <authorList>
            <person name="Wu Z.G."/>
            <person name="Zhang D.F."/>
            <person name="Liu Y.L."/>
            <person name="Wang F."/>
            <person name="Jiang X."/>
            <person name="Li C."/>
            <person name="Li S.P."/>
            <person name="Hong Q."/>
            <person name="Li W.J."/>
        </authorList>
    </citation>
    <scope>NUCLEOTIDE SEQUENCE [LARGE SCALE GENOMIC DNA]</scope>
    <source>
        <strain evidence="24 25">J6</strain>
        <plasmid evidence="25">Plasmid ppz03</plasmid>
    </source>
</reference>
<geneLocation type="plasmid" evidence="25">
    <name>ppz03</name>
</geneLocation>
<evidence type="ECO:0000256" key="15">
    <source>
        <dbReference type="ARBA" id="ARBA00023002"/>
    </source>
</evidence>
<evidence type="ECO:0000256" key="12">
    <source>
        <dbReference type="ARBA" id="ARBA00022781"/>
    </source>
</evidence>
<accession>A0A2H5F659</accession>
<evidence type="ECO:0000256" key="17">
    <source>
        <dbReference type="ARBA" id="ARBA00023065"/>
    </source>
</evidence>
<comment type="similarity">
    <text evidence="3 19">Belongs to the CcoP / FixP family.</text>
</comment>
<dbReference type="GO" id="GO:0005886">
    <property type="term" value="C:plasma membrane"/>
    <property type="evidence" value="ECO:0007669"/>
    <property type="project" value="UniProtKB-SubCell"/>
</dbReference>
<evidence type="ECO:0000313" key="25">
    <source>
        <dbReference type="Proteomes" id="UP000234530"/>
    </source>
</evidence>
<evidence type="ECO:0000256" key="2">
    <source>
        <dbReference type="ARBA" id="ARBA00004673"/>
    </source>
</evidence>